<dbReference type="EMBL" id="LGTQ01000006">
    <property type="protein sequence ID" value="KPM49067.1"/>
    <property type="molecule type" value="Genomic_DNA"/>
</dbReference>
<comment type="caution">
    <text evidence="1">The sequence shown here is derived from an EMBL/GenBank/DDBJ whole genome shotgun (WGS) entry which is preliminary data.</text>
</comment>
<name>A0A0P7C6N7_9BACT</name>
<accession>A0A0P7C6N7</accession>
<proteinExistence type="predicted"/>
<sequence length="64" mass="7770">MLEYVKLILEKVSFDKKLFEKELKKGLLTLVPDEVKQLKEWCYTKFGNIYRTILNKIFNRPQFT</sequence>
<keyword evidence="2" id="KW-1185">Reference proteome</keyword>
<evidence type="ECO:0000313" key="2">
    <source>
        <dbReference type="Proteomes" id="UP000050454"/>
    </source>
</evidence>
<protein>
    <submittedName>
        <fullName evidence="1">Uncharacterized protein</fullName>
    </submittedName>
</protein>
<dbReference type="Proteomes" id="UP000050454">
    <property type="component" value="Unassembled WGS sequence"/>
</dbReference>
<evidence type="ECO:0000313" key="1">
    <source>
        <dbReference type="EMBL" id="KPM49067.1"/>
    </source>
</evidence>
<dbReference type="OrthoDB" id="840060at2"/>
<organism evidence="1 2">
    <name type="scientific">Jiulongibacter sediminis</name>
    <dbReference type="NCBI Taxonomy" id="1605367"/>
    <lineage>
        <taxon>Bacteria</taxon>
        <taxon>Pseudomonadati</taxon>
        <taxon>Bacteroidota</taxon>
        <taxon>Cytophagia</taxon>
        <taxon>Cytophagales</taxon>
        <taxon>Leadbetterellaceae</taxon>
        <taxon>Jiulongibacter</taxon>
    </lineage>
</organism>
<gene>
    <name evidence="1" type="ORF">AFM12_09815</name>
</gene>
<dbReference type="STRING" id="1605367.AFM12_09815"/>
<reference evidence="1 2" key="1">
    <citation type="submission" date="2015-07" db="EMBL/GenBank/DDBJ databases">
        <title>The draft genome sequence of Leadbetterella sp. JN14-9.</title>
        <authorList>
            <person name="Liu Y."/>
            <person name="Du J."/>
            <person name="Shao Z."/>
        </authorList>
    </citation>
    <scope>NUCLEOTIDE SEQUENCE [LARGE SCALE GENOMIC DNA]</scope>
    <source>
        <strain evidence="1 2">JN14-9</strain>
    </source>
</reference>
<dbReference type="AlphaFoldDB" id="A0A0P7C6N7"/>